<dbReference type="EMBL" id="CABFNO020001301">
    <property type="protein sequence ID" value="CAG9979508.1"/>
    <property type="molecule type" value="Genomic_DNA"/>
</dbReference>
<feature type="transmembrane region" description="Helical" evidence="2">
    <location>
        <begin position="101"/>
        <end position="123"/>
    </location>
</feature>
<evidence type="ECO:0008006" key="5">
    <source>
        <dbReference type="Google" id="ProtNLM"/>
    </source>
</evidence>
<feature type="region of interest" description="Disordered" evidence="1">
    <location>
        <begin position="161"/>
        <end position="186"/>
    </location>
</feature>
<feature type="region of interest" description="Disordered" evidence="1">
    <location>
        <begin position="1"/>
        <end position="24"/>
    </location>
</feature>
<keyword evidence="2" id="KW-0472">Membrane</keyword>
<keyword evidence="2" id="KW-0812">Transmembrane</keyword>
<name>A0A9N9U8U3_9HYPO</name>
<protein>
    <recommendedName>
        <fullName evidence="5">Mid2 domain-containing protein</fullName>
    </recommendedName>
</protein>
<dbReference type="Proteomes" id="UP000754883">
    <property type="component" value="Unassembled WGS sequence"/>
</dbReference>
<sequence length="186" mass="20170">MTLRNDETSFTTDLGQRERSTEQLVTRAPATAQEDKALVPGIMVVSVAPTSMAKVVRHEIAGAALREEGSSVSLQHTAASSNTEFTESSEAVTTSISTGTIVGISVGIAIPVALVSVGFFVLYRREQQRRERPRIFINNYISNRMSPTELLQLTNQGFHARDDIPNRGSAHSGQTSRPVTLADGDR</sequence>
<comment type="caution">
    <text evidence="3">The sequence shown here is derived from an EMBL/GenBank/DDBJ whole genome shotgun (WGS) entry which is preliminary data.</text>
</comment>
<evidence type="ECO:0000313" key="4">
    <source>
        <dbReference type="Proteomes" id="UP000754883"/>
    </source>
</evidence>
<feature type="compositionally biased region" description="Polar residues" evidence="1">
    <location>
        <begin position="169"/>
        <end position="178"/>
    </location>
</feature>
<evidence type="ECO:0000256" key="1">
    <source>
        <dbReference type="SAM" id="MobiDB-lite"/>
    </source>
</evidence>
<evidence type="ECO:0000256" key="2">
    <source>
        <dbReference type="SAM" id="Phobius"/>
    </source>
</evidence>
<gene>
    <name evidence="3" type="ORF">CBYS24578_00004968</name>
</gene>
<dbReference type="OrthoDB" id="5144872at2759"/>
<organism evidence="3 4">
    <name type="scientific">Clonostachys byssicola</name>
    <dbReference type="NCBI Taxonomy" id="160290"/>
    <lineage>
        <taxon>Eukaryota</taxon>
        <taxon>Fungi</taxon>
        <taxon>Dikarya</taxon>
        <taxon>Ascomycota</taxon>
        <taxon>Pezizomycotina</taxon>
        <taxon>Sordariomycetes</taxon>
        <taxon>Hypocreomycetidae</taxon>
        <taxon>Hypocreales</taxon>
        <taxon>Bionectriaceae</taxon>
        <taxon>Clonostachys</taxon>
    </lineage>
</organism>
<reference evidence="3 4" key="2">
    <citation type="submission" date="2021-10" db="EMBL/GenBank/DDBJ databases">
        <authorList>
            <person name="Piombo E."/>
        </authorList>
    </citation>
    <scope>NUCLEOTIDE SEQUENCE [LARGE SCALE GENOMIC DNA]</scope>
</reference>
<dbReference type="AlphaFoldDB" id="A0A9N9U8U3"/>
<evidence type="ECO:0000313" key="3">
    <source>
        <dbReference type="EMBL" id="CAG9979508.1"/>
    </source>
</evidence>
<keyword evidence="4" id="KW-1185">Reference proteome</keyword>
<keyword evidence="2" id="KW-1133">Transmembrane helix</keyword>
<proteinExistence type="predicted"/>
<accession>A0A9N9U8U3</accession>
<reference evidence="4" key="1">
    <citation type="submission" date="2019-06" db="EMBL/GenBank/DDBJ databases">
        <authorList>
            <person name="Broberg M."/>
        </authorList>
    </citation>
    <scope>NUCLEOTIDE SEQUENCE [LARGE SCALE GENOMIC DNA]</scope>
</reference>